<organism evidence="2 3">
    <name type="scientific">Asaia lannensis NBRC 102526</name>
    <dbReference type="NCBI Taxonomy" id="1307926"/>
    <lineage>
        <taxon>Bacteria</taxon>
        <taxon>Pseudomonadati</taxon>
        <taxon>Pseudomonadota</taxon>
        <taxon>Alphaproteobacteria</taxon>
        <taxon>Acetobacterales</taxon>
        <taxon>Acetobacteraceae</taxon>
        <taxon>Asaia</taxon>
    </lineage>
</organism>
<keyword evidence="3" id="KW-1185">Reference proteome</keyword>
<evidence type="ECO:0000259" key="1">
    <source>
        <dbReference type="Pfam" id="PF01863"/>
    </source>
</evidence>
<comment type="caution">
    <text evidence="2">The sequence shown here is derived from an EMBL/GenBank/DDBJ whole genome shotgun (WGS) entry which is preliminary data.</text>
</comment>
<dbReference type="Proteomes" id="UP001523401">
    <property type="component" value="Unassembled WGS sequence"/>
</dbReference>
<sequence length="203" mass="23094">MRIDPVARQVIVTIPPSVSLRRAEAFLDAHDDWARTHLAALPSPPSLMPGSRIWFDNRFVTLAHTPEHAQTARLNETHLSLNGPLPRFGNRAVLFLKHQAGLILPAELAHEATRMACTVTRFACSAARTRWGSCTKQGRIMLNWRLIMMPEAVRRYVMVHELAHLTHFDHSRAFWAMVDRHHPARKQAQSWLKEHGTTLLTLG</sequence>
<dbReference type="EMBL" id="JAMXQU010000005">
    <property type="protein sequence ID" value="MCO6160065.1"/>
    <property type="molecule type" value="Genomic_DNA"/>
</dbReference>
<protein>
    <submittedName>
        <fullName evidence="2">M48 family metallopeptidase</fullName>
    </submittedName>
</protein>
<dbReference type="PANTHER" id="PTHR30399:SF1">
    <property type="entry name" value="UTP PYROPHOSPHATASE"/>
    <property type="match status" value="1"/>
</dbReference>
<proteinExistence type="predicted"/>
<dbReference type="InterPro" id="IPR002725">
    <property type="entry name" value="YgjP-like_metallopeptidase"/>
</dbReference>
<feature type="domain" description="YgjP-like metallopeptidase" evidence="1">
    <location>
        <begin position="2"/>
        <end position="195"/>
    </location>
</feature>
<evidence type="ECO:0000313" key="3">
    <source>
        <dbReference type="Proteomes" id="UP001523401"/>
    </source>
</evidence>
<reference evidence="2 3" key="1">
    <citation type="submission" date="2022-06" db="EMBL/GenBank/DDBJ databases">
        <title>Whole-genome of Asaia lannensis strain LMG 27011T.</title>
        <authorList>
            <person name="Sombolestani A."/>
        </authorList>
    </citation>
    <scope>NUCLEOTIDE SEQUENCE [LARGE SCALE GENOMIC DNA]</scope>
    <source>
        <strain evidence="2 3">NBRC 102526</strain>
    </source>
</reference>
<dbReference type="PANTHER" id="PTHR30399">
    <property type="entry name" value="UNCHARACTERIZED PROTEIN YGJP"/>
    <property type="match status" value="1"/>
</dbReference>
<accession>A0ABT1CGT6</accession>
<dbReference type="CDD" id="cd07344">
    <property type="entry name" value="M48_yhfN_like"/>
    <property type="match status" value="1"/>
</dbReference>
<dbReference type="Pfam" id="PF01863">
    <property type="entry name" value="YgjP-like"/>
    <property type="match status" value="1"/>
</dbReference>
<dbReference type="Gene3D" id="3.30.2010.10">
    <property type="entry name" value="Metalloproteases ('zincins'), catalytic domain"/>
    <property type="match status" value="1"/>
</dbReference>
<dbReference type="RefSeq" id="WP_252849310.1">
    <property type="nucleotide sequence ID" value="NZ_JAMXQU010000005.1"/>
</dbReference>
<evidence type="ECO:0000313" key="2">
    <source>
        <dbReference type="EMBL" id="MCO6160065.1"/>
    </source>
</evidence>
<name>A0ABT1CGT6_9PROT</name>
<dbReference type="InterPro" id="IPR053136">
    <property type="entry name" value="UTP_pyrophosphatase-like"/>
</dbReference>
<gene>
    <name evidence="2" type="ORF">NF685_08500</name>
</gene>